<proteinExistence type="predicted"/>
<dbReference type="AlphaFoldDB" id="A0A4Y2IBM5"/>
<keyword evidence="2" id="KW-1185">Reference proteome</keyword>
<organism evidence="1 2">
    <name type="scientific">Araneus ventricosus</name>
    <name type="common">Orbweaver spider</name>
    <name type="synonym">Epeira ventricosa</name>
    <dbReference type="NCBI Taxonomy" id="182803"/>
    <lineage>
        <taxon>Eukaryota</taxon>
        <taxon>Metazoa</taxon>
        <taxon>Ecdysozoa</taxon>
        <taxon>Arthropoda</taxon>
        <taxon>Chelicerata</taxon>
        <taxon>Arachnida</taxon>
        <taxon>Araneae</taxon>
        <taxon>Araneomorphae</taxon>
        <taxon>Entelegynae</taxon>
        <taxon>Araneoidea</taxon>
        <taxon>Araneidae</taxon>
        <taxon>Araneus</taxon>
    </lineage>
</organism>
<reference evidence="1 2" key="1">
    <citation type="journal article" date="2019" name="Sci. Rep.">
        <title>Orb-weaving spider Araneus ventricosus genome elucidates the spidroin gene catalogue.</title>
        <authorList>
            <person name="Kono N."/>
            <person name="Nakamura H."/>
            <person name="Ohtoshi R."/>
            <person name="Moran D.A.P."/>
            <person name="Shinohara A."/>
            <person name="Yoshida Y."/>
            <person name="Fujiwara M."/>
            <person name="Mori M."/>
            <person name="Tomita M."/>
            <person name="Arakawa K."/>
        </authorList>
    </citation>
    <scope>NUCLEOTIDE SEQUENCE [LARGE SCALE GENOMIC DNA]</scope>
</reference>
<evidence type="ECO:0000313" key="2">
    <source>
        <dbReference type="Proteomes" id="UP000499080"/>
    </source>
</evidence>
<dbReference type="Proteomes" id="UP000499080">
    <property type="component" value="Unassembled WGS sequence"/>
</dbReference>
<name>A0A4Y2IBM5_ARAVE</name>
<evidence type="ECO:0000313" key="1">
    <source>
        <dbReference type="EMBL" id="GBM75117.1"/>
    </source>
</evidence>
<protein>
    <submittedName>
        <fullName evidence="1">Uncharacterized protein</fullName>
    </submittedName>
</protein>
<dbReference type="EMBL" id="BGPR01002536">
    <property type="protein sequence ID" value="GBM75117.1"/>
    <property type="molecule type" value="Genomic_DNA"/>
</dbReference>
<accession>A0A4Y2IBM5</accession>
<gene>
    <name evidence="1" type="ORF">AVEN_74200_1</name>
</gene>
<comment type="caution">
    <text evidence="1">The sequence shown here is derived from an EMBL/GenBank/DDBJ whole genome shotgun (WGS) entry which is preliminary data.</text>
</comment>
<sequence length="92" mass="10209">MEASESRTPIPQPNADTDYNPTLRCCSCLPCEPQTASGLLEKVRHLESSYSSYLEIPLHSKSTLRVSANNRCNFADAITGCRCVEHAKKVYC</sequence>